<gene>
    <name evidence="1" type="ORF">PXH66_08945</name>
</gene>
<name>A0AAF0I5C7_9BACT</name>
<evidence type="ECO:0000313" key="1">
    <source>
        <dbReference type="EMBL" id="WED66975.1"/>
    </source>
</evidence>
<dbReference type="InterPro" id="IPR029475">
    <property type="entry name" value="DUF6807"/>
</dbReference>
<dbReference type="KEGG" id="slom:PXH66_08945"/>
<dbReference type="AlphaFoldDB" id="A0AAF0I5C7"/>
<dbReference type="EMBL" id="CP119075">
    <property type="protein sequence ID" value="WED66975.1"/>
    <property type="molecule type" value="Genomic_DNA"/>
</dbReference>
<evidence type="ECO:0000313" key="2">
    <source>
        <dbReference type="Proteomes" id="UP001218638"/>
    </source>
</evidence>
<dbReference type="Pfam" id="PF14100">
    <property type="entry name" value="DUF6807"/>
    <property type="match status" value="1"/>
</dbReference>
<sequence length="285" mass="32315">MQSALEIRETETGRLAVAPVGGGELWSYAYRPGTPANESPRPFMHPLHTRHGDVLTNWRPNDHPWHHGLSFTLTSVNGVNFWGGPSHRAADGYQWRQDHGVQQHDEWLLKTPARLVQRLTWLDSQPDAAVVLTEERTLATTLRDDGWTLQWISRLTNPGSFDLRCDNYHSLGGLDGSHYSGLQFRGARGLLDQHGDATIRVVGEGGQTELEALHGHTSNWVEWHAQHDGSLRRTRLRFESKSGPLPWFVRPNDPMVAWAPHRENAWIIPAGETRELDHELHIFDA</sequence>
<organism evidence="1 2">
    <name type="scientific">Synoicihabitans lomoniglobus</name>
    <dbReference type="NCBI Taxonomy" id="2909285"/>
    <lineage>
        <taxon>Bacteria</taxon>
        <taxon>Pseudomonadati</taxon>
        <taxon>Verrucomicrobiota</taxon>
        <taxon>Opitutia</taxon>
        <taxon>Opitutales</taxon>
        <taxon>Opitutaceae</taxon>
        <taxon>Synoicihabitans</taxon>
    </lineage>
</organism>
<protein>
    <submittedName>
        <fullName evidence="1">PmoA family protein</fullName>
    </submittedName>
</protein>
<dbReference type="Proteomes" id="UP001218638">
    <property type="component" value="Chromosome"/>
</dbReference>
<reference evidence="1" key="1">
    <citation type="submission" date="2023-03" db="EMBL/GenBank/DDBJ databases">
        <title>Lomoglobus Profundus gen. nov., sp. nov., a novel member of the phylum Verrucomicrobia, isolated from deep-marine sediment of South China Sea.</title>
        <authorList>
            <person name="Ahmad T."/>
            <person name="Ishaq S.E."/>
            <person name="Wang F."/>
        </authorList>
    </citation>
    <scope>NUCLEOTIDE SEQUENCE</scope>
    <source>
        <strain evidence="1">LMO-M01</strain>
    </source>
</reference>
<proteinExistence type="predicted"/>
<accession>A0AAF0I5C7</accession>
<dbReference type="RefSeq" id="WP_330929690.1">
    <property type="nucleotide sequence ID" value="NZ_CP119075.1"/>
</dbReference>
<keyword evidence="2" id="KW-1185">Reference proteome</keyword>